<reference evidence="4 5" key="1">
    <citation type="submission" date="2020-06" db="EMBL/GenBank/DDBJ databases">
        <title>Oricola thermophila sp. nov. isolated from a tidal sediments.</title>
        <authorList>
            <person name="Kwon K.K."/>
            <person name="Yang S.-H."/>
            <person name="Park M.-J."/>
        </authorList>
    </citation>
    <scope>NUCLEOTIDE SEQUENCE [LARGE SCALE GENOMIC DNA]</scope>
    <source>
        <strain evidence="4 5">MEBiC13590</strain>
    </source>
</reference>
<organism evidence="4 5">
    <name type="scientific">Oricola thermophila</name>
    <dbReference type="NCBI Taxonomy" id="2742145"/>
    <lineage>
        <taxon>Bacteria</taxon>
        <taxon>Pseudomonadati</taxon>
        <taxon>Pseudomonadota</taxon>
        <taxon>Alphaproteobacteria</taxon>
        <taxon>Hyphomicrobiales</taxon>
        <taxon>Ahrensiaceae</taxon>
        <taxon>Oricola</taxon>
    </lineage>
</organism>
<dbReference type="EMBL" id="CP054836">
    <property type="protein sequence ID" value="QKV20576.1"/>
    <property type="molecule type" value="Genomic_DNA"/>
</dbReference>
<evidence type="ECO:0000259" key="3">
    <source>
        <dbReference type="Pfam" id="PF03981"/>
    </source>
</evidence>
<dbReference type="Pfam" id="PF03981">
    <property type="entry name" value="Ubiq_cyt_C_chap"/>
    <property type="match status" value="1"/>
</dbReference>
<accession>A0A6N1VHX2</accession>
<dbReference type="KEGG" id="orm:HTY61_07645"/>
<evidence type="ECO:0000313" key="5">
    <source>
        <dbReference type="Proteomes" id="UP000509367"/>
    </source>
</evidence>
<feature type="domain" description="Ubiquinol-cytochrome c chaperone" evidence="3">
    <location>
        <begin position="35"/>
        <end position="173"/>
    </location>
</feature>
<dbReference type="InterPro" id="IPR007129">
    <property type="entry name" value="Ubiqinol_cyt_c_chaperone_CPB3"/>
</dbReference>
<gene>
    <name evidence="4" type="ORF">HTY61_07645</name>
</gene>
<evidence type="ECO:0000313" key="4">
    <source>
        <dbReference type="EMBL" id="QKV20576.1"/>
    </source>
</evidence>
<name>A0A6N1VHX2_9HYPH</name>
<proteinExistence type="inferred from homology"/>
<keyword evidence="5" id="KW-1185">Reference proteome</keyword>
<dbReference type="PANTHER" id="PTHR12184:SF1">
    <property type="entry name" value="UBIQUINOL-CYTOCHROME-C REDUCTASE COMPLEX ASSEMBLY FACTOR 1"/>
    <property type="match status" value="1"/>
</dbReference>
<evidence type="ECO:0000256" key="1">
    <source>
        <dbReference type="ARBA" id="ARBA00006407"/>
    </source>
</evidence>
<dbReference type="PIRSF" id="PIRSF032079">
    <property type="entry name" value="UCP032079"/>
    <property type="match status" value="1"/>
</dbReference>
<dbReference type="InterPro" id="IPR021150">
    <property type="entry name" value="Ubiq_cyt_c_chap"/>
</dbReference>
<dbReference type="Proteomes" id="UP000509367">
    <property type="component" value="Chromosome"/>
</dbReference>
<evidence type="ECO:0000256" key="2">
    <source>
        <dbReference type="ARBA" id="ARBA00006436"/>
    </source>
</evidence>
<sequence>MSLFRRSPKNLNRRIIDTVYGAVVEAARQPVLFRDWGIPDTPLGRYESVGLHLILFLYRARSAPPPADELAQDVLDEFFKDVDHSIRELGVGDPGVPKRMKKLARMFYGRMGRYWAALDAGDAVELGNALAHNIAPEAPESIDRSALADYMIRSARSFADVPDEELLAGVVRFAEPLPLERS</sequence>
<comment type="similarity">
    <text evidence="2">Belongs to the UPF0174 family.</text>
</comment>
<dbReference type="AlphaFoldDB" id="A0A6N1VHX2"/>
<protein>
    <submittedName>
        <fullName evidence="4">Ubiquinol-cytochrome C chaperone</fullName>
    </submittedName>
</protein>
<dbReference type="PANTHER" id="PTHR12184">
    <property type="entry name" value="UBIQUINOL-CYTOCHROME C REDUCTASE COMPLEX ASSEMBLY FACTOR 1 FAMILY MEMBER"/>
    <property type="match status" value="1"/>
</dbReference>
<comment type="similarity">
    <text evidence="1">Belongs to the CBP3 family.</text>
</comment>
<dbReference type="InterPro" id="IPR014569">
    <property type="entry name" value="Ubq_cyt-c_CBP3-rel"/>
</dbReference>